<reference evidence="1" key="1">
    <citation type="submission" date="2020-06" db="EMBL/GenBank/DDBJ databases">
        <authorList>
            <person name="Dong N."/>
        </authorList>
    </citation>
    <scope>NUCLEOTIDE SEQUENCE</scope>
    <source>
        <strain evidence="1">R655-4</strain>
    </source>
</reference>
<organism evidence="1 2">
    <name type="scientific">Empedobacter brevis</name>
    <dbReference type="NCBI Taxonomy" id="247"/>
    <lineage>
        <taxon>Bacteria</taxon>
        <taxon>Pseudomonadati</taxon>
        <taxon>Bacteroidota</taxon>
        <taxon>Flavobacteriia</taxon>
        <taxon>Flavobacteriales</taxon>
        <taxon>Weeksellaceae</taxon>
        <taxon>Empedobacter</taxon>
    </lineage>
</organism>
<dbReference type="AlphaFoldDB" id="A0AAJ1V8P6"/>
<accession>A0AAJ1V8P6</accession>
<sequence length="95" mass="11557">MKRYKLPFKISLERKYNDITIDRYLEEREEYKEERKNRTILMDNDLHIEIGKFKTFDLSQAEVIDLALRYALGKQEFRKLSAQLIELKSEQNKTQ</sequence>
<proteinExistence type="predicted"/>
<dbReference type="Proteomes" id="UP001170959">
    <property type="component" value="Unassembled WGS sequence"/>
</dbReference>
<reference evidence="1" key="2">
    <citation type="journal article" date="2022" name="Sci. Total Environ.">
        <title>Prevalence, transmission, and molecular epidemiology of tet(X)-positive bacteria among humans, animals, and environmental niches in China: An epidemiological, and genomic-based study.</title>
        <authorList>
            <person name="Dong N."/>
            <person name="Zeng Y."/>
            <person name="Cai C."/>
            <person name="Sun C."/>
            <person name="Lu J."/>
            <person name="Liu C."/>
            <person name="Zhou H."/>
            <person name="Sun Q."/>
            <person name="Shu L."/>
            <person name="Wang H."/>
            <person name="Wang Y."/>
            <person name="Wang S."/>
            <person name="Wu C."/>
            <person name="Chan E.W."/>
            <person name="Chen G."/>
            <person name="Shen Z."/>
            <person name="Chen S."/>
            <person name="Zhang R."/>
        </authorList>
    </citation>
    <scope>NUCLEOTIDE SEQUENCE</scope>
    <source>
        <strain evidence="1">R655-4</strain>
    </source>
</reference>
<dbReference type="RefSeq" id="WP_286492330.1">
    <property type="nucleotide sequence ID" value="NZ_JACAGJ010000003.1"/>
</dbReference>
<gene>
    <name evidence="1" type="ORF">HX001_06400</name>
</gene>
<protein>
    <submittedName>
        <fullName evidence="1">Uncharacterized protein</fullName>
    </submittedName>
</protein>
<name>A0AAJ1V8P6_9FLAO</name>
<dbReference type="EMBL" id="JACAGJ010000003">
    <property type="protein sequence ID" value="MDM1072125.1"/>
    <property type="molecule type" value="Genomic_DNA"/>
</dbReference>
<comment type="caution">
    <text evidence="1">The sequence shown here is derived from an EMBL/GenBank/DDBJ whole genome shotgun (WGS) entry which is preliminary data.</text>
</comment>
<evidence type="ECO:0000313" key="1">
    <source>
        <dbReference type="EMBL" id="MDM1072125.1"/>
    </source>
</evidence>
<evidence type="ECO:0000313" key="2">
    <source>
        <dbReference type="Proteomes" id="UP001170959"/>
    </source>
</evidence>